<dbReference type="AlphaFoldDB" id="A0A4U5N7U7"/>
<sequence length="73" mass="8207">MILASEWQETASGLRNMWQSSDKVKRQATPFVLVSRAQQLSGIRRTFGLLAATRSCFGKYLVLQRVCACRDIG</sequence>
<evidence type="ECO:0000313" key="2">
    <source>
        <dbReference type="Proteomes" id="UP000298663"/>
    </source>
</evidence>
<keyword evidence="2" id="KW-1185">Reference proteome</keyword>
<dbReference type="EMBL" id="AZBU02000005">
    <property type="protein sequence ID" value="TKR78141.1"/>
    <property type="molecule type" value="Genomic_DNA"/>
</dbReference>
<gene>
    <name evidence="1" type="ORF">L596_018997</name>
</gene>
<reference evidence="1 2" key="1">
    <citation type="journal article" date="2015" name="Genome Biol.">
        <title>Comparative genomics of Steinernema reveals deeply conserved gene regulatory networks.</title>
        <authorList>
            <person name="Dillman A.R."/>
            <person name="Macchietto M."/>
            <person name="Porter C.F."/>
            <person name="Rogers A."/>
            <person name="Williams B."/>
            <person name="Antoshechkin I."/>
            <person name="Lee M.M."/>
            <person name="Goodwin Z."/>
            <person name="Lu X."/>
            <person name="Lewis E.E."/>
            <person name="Goodrich-Blair H."/>
            <person name="Stock S.P."/>
            <person name="Adams B.J."/>
            <person name="Sternberg P.W."/>
            <person name="Mortazavi A."/>
        </authorList>
    </citation>
    <scope>NUCLEOTIDE SEQUENCE [LARGE SCALE GENOMIC DNA]</scope>
    <source>
        <strain evidence="1 2">ALL</strain>
    </source>
</reference>
<accession>A0A4U5N7U7</accession>
<name>A0A4U5N7U7_STECR</name>
<proteinExistence type="predicted"/>
<organism evidence="1 2">
    <name type="scientific">Steinernema carpocapsae</name>
    <name type="common">Entomopathogenic nematode</name>
    <dbReference type="NCBI Taxonomy" id="34508"/>
    <lineage>
        <taxon>Eukaryota</taxon>
        <taxon>Metazoa</taxon>
        <taxon>Ecdysozoa</taxon>
        <taxon>Nematoda</taxon>
        <taxon>Chromadorea</taxon>
        <taxon>Rhabditida</taxon>
        <taxon>Tylenchina</taxon>
        <taxon>Panagrolaimomorpha</taxon>
        <taxon>Strongyloidoidea</taxon>
        <taxon>Steinernematidae</taxon>
        <taxon>Steinernema</taxon>
    </lineage>
</organism>
<protein>
    <submittedName>
        <fullName evidence="1">Uncharacterized protein</fullName>
    </submittedName>
</protein>
<comment type="caution">
    <text evidence="1">The sequence shown here is derived from an EMBL/GenBank/DDBJ whole genome shotgun (WGS) entry which is preliminary data.</text>
</comment>
<dbReference type="Proteomes" id="UP000298663">
    <property type="component" value="Unassembled WGS sequence"/>
</dbReference>
<evidence type="ECO:0000313" key="1">
    <source>
        <dbReference type="EMBL" id="TKR78141.1"/>
    </source>
</evidence>
<reference evidence="1 2" key="2">
    <citation type="journal article" date="2019" name="G3 (Bethesda)">
        <title>Hybrid Assembly of the Genome of the Entomopathogenic Nematode Steinernema carpocapsae Identifies the X-Chromosome.</title>
        <authorList>
            <person name="Serra L."/>
            <person name="Macchietto M."/>
            <person name="Macias-Munoz A."/>
            <person name="McGill C.J."/>
            <person name="Rodriguez I.M."/>
            <person name="Rodriguez B."/>
            <person name="Murad R."/>
            <person name="Mortazavi A."/>
        </authorList>
    </citation>
    <scope>NUCLEOTIDE SEQUENCE [LARGE SCALE GENOMIC DNA]</scope>
    <source>
        <strain evidence="1 2">ALL</strain>
    </source>
</reference>